<evidence type="ECO:0000256" key="5">
    <source>
        <dbReference type="ARBA" id="ARBA00022824"/>
    </source>
</evidence>
<dbReference type="AlphaFoldDB" id="A0AAE0ICV2"/>
<dbReference type="GO" id="GO:0003400">
    <property type="term" value="P:regulation of COPII vesicle coating"/>
    <property type="evidence" value="ECO:0007669"/>
    <property type="project" value="UniProtKB-UniRule"/>
</dbReference>
<organism evidence="12 13">
    <name type="scientific">Apodospora peruviana</name>
    <dbReference type="NCBI Taxonomy" id="516989"/>
    <lineage>
        <taxon>Eukaryota</taxon>
        <taxon>Fungi</taxon>
        <taxon>Dikarya</taxon>
        <taxon>Ascomycota</taxon>
        <taxon>Pezizomycotina</taxon>
        <taxon>Sordariomycetes</taxon>
        <taxon>Sordariomycetidae</taxon>
        <taxon>Sordariales</taxon>
        <taxon>Lasiosphaeriaceae</taxon>
        <taxon>Apodospora</taxon>
    </lineage>
</organism>
<keyword evidence="1 10" id="KW-0813">Transport</keyword>
<evidence type="ECO:0000256" key="11">
    <source>
        <dbReference type="SAM" id="MobiDB-lite"/>
    </source>
</evidence>
<feature type="region of interest" description="Disordered" evidence="11">
    <location>
        <begin position="559"/>
        <end position="580"/>
    </location>
</feature>
<keyword evidence="5 10" id="KW-0256">Endoplasmic reticulum</keyword>
<gene>
    <name evidence="12" type="ORF">B0H66DRAFT_638837</name>
</gene>
<protein>
    <recommendedName>
        <fullName evidence="10">Guanine nucleotide-exchange factor SEC12</fullName>
    </recommendedName>
</protein>
<evidence type="ECO:0000313" key="13">
    <source>
        <dbReference type="Proteomes" id="UP001283341"/>
    </source>
</evidence>
<reference evidence="12" key="1">
    <citation type="journal article" date="2023" name="Mol. Phylogenet. Evol.">
        <title>Genome-scale phylogeny and comparative genomics of the fungal order Sordariales.</title>
        <authorList>
            <person name="Hensen N."/>
            <person name="Bonometti L."/>
            <person name="Westerberg I."/>
            <person name="Brannstrom I.O."/>
            <person name="Guillou S."/>
            <person name="Cros-Aarteil S."/>
            <person name="Calhoun S."/>
            <person name="Haridas S."/>
            <person name="Kuo A."/>
            <person name="Mondo S."/>
            <person name="Pangilinan J."/>
            <person name="Riley R."/>
            <person name="LaButti K."/>
            <person name="Andreopoulos B."/>
            <person name="Lipzen A."/>
            <person name="Chen C."/>
            <person name="Yan M."/>
            <person name="Daum C."/>
            <person name="Ng V."/>
            <person name="Clum A."/>
            <person name="Steindorff A."/>
            <person name="Ohm R.A."/>
            <person name="Martin F."/>
            <person name="Silar P."/>
            <person name="Natvig D.O."/>
            <person name="Lalanne C."/>
            <person name="Gautier V."/>
            <person name="Ament-Velasquez S.L."/>
            <person name="Kruys A."/>
            <person name="Hutchinson M.I."/>
            <person name="Powell A.J."/>
            <person name="Barry K."/>
            <person name="Miller A.N."/>
            <person name="Grigoriev I.V."/>
            <person name="Debuchy R."/>
            <person name="Gladieux P."/>
            <person name="Hiltunen Thoren M."/>
            <person name="Johannesson H."/>
        </authorList>
    </citation>
    <scope>NUCLEOTIDE SEQUENCE</scope>
    <source>
        <strain evidence="12">CBS 118394</strain>
    </source>
</reference>
<keyword evidence="9 10" id="KW-0472">Membrane</keyword>
<keyword evidence="3 10" id="KW-0812">Transmembrane</keyword>
<evidence type="ECO:0000256" key="2">
    <source>
        <dbReference type="ARBA" id="ARBA00022574"/>
    </source>
</evidence>
<dbReference type="InterPro" id="IPR015943">
    <property type="entry name" value="WD40/YVTN_repeat-like_dom_sf"/>
</dbReference>
<dbReference type="Proteomes" id="UP001283341">
    <property type="component" value="Unassembled WGS sequence"/>
</dbReference>
<keyword evidence="4 10" id="KW-0677">Repeat</keyword>
<evidence type="ECO:0000313" key="12">
    <source>
        <dbReference type="EMBL" id="KAK3322392.1"/>
    </source>
</evidence>
<keyword evidence="2 10" id="KW-0853">WD repeat</keyword>
<dbReference type="PANTHER" id="PTHR23284:SF0">
    <property type="entry name" value="PROLACTIN REGULATORY ELEMENT-BINDING PROTEIN"/>
    <property type="match status" value="1"/>
</dbReference>
<dbReference type="GO" id="GO:0000139">
    <property type="term" value="C:Golgi membrane"/>
    <property type="evidence" value="ECO:0007669"/>
    <property type="project" value="UniProtKB-SubCell"/>
</dbReference>
<evidence type="ECO:0000256" key="3">
    <source>
        <dbReference type="ARBA" id="ARBA00022692"/>
    </source>
</evidence>
<dbReference type="GO" id="GO:0005085">
    <property type="term" value="F:guanyl-nucleotide exchange factor activity"/>
    <property type="evidence" value="ECO:0007669"/>
    <property type="project" value="InterPro"/>
</dbReference>
<reference evidence="12" key="2">
    <citation type="submission" date="2023-06" db="EMBL/GenBank/DDBJ databases">
        <authorList>
            <consortium name="Lawrence Berkeley National Laboratory"/>
            <person name="Haridas S."/>
            <person name="Hensen N."/>
            <person name="Bonometti L."/>
            <person name="Westerberg I."/>
            <person name="Brannstrom I.O."/>
            <person name="Guillou S."/>
            <person name="Cros-Aarteil S."/>
            <person name="Calhoun S."/>
            <person name="Kuo A."/>
            <person name="Mondo S."/>
            <person name="Pangilinan J."/>
            <person name="Riley R."/>
            <person name="Labutti K."/>
            <person name="Andreopoulos B."/>
            <person name="Lipzen A."/>
            <person name="Chen C."/>
            <person name="Yanf M."/>
            <person name="Daum C."/>
            <person name="Ng V."/>
            <person name="Clum A."/>
            <person name="Steindorff A."/>
            <person name="Ohm R."/>
            <person name="Martin F."/>
            <person name="Silar P."/>
            <person name="Natvig D."/>
            <person name="Lalanne C."/>
            <person name="Gautier V."/>
            <person name="Ament-Velasquez S.L."/>
            <person name="Kruys A."/>
            <person name="Hutchinson M.I."/>
            <person name="Powell A.J."/>
            <person name="Barry K."/>
            <person name="Miller A.N."/>
            <person name="Grigoriev I.V."/>
            <person name="Debuchy R."/>
            <person name="Gladieux P."/>
            <person name="Thoren M.H."/>
            <person name="Johannesson H."/>
        </authorList>
    </citation>
    <scope>NUCLEOTIDE SEQUENCE</scope>
    <source>
        <strain evidence="12">CBS 118394</strain>
    </source>
</reference>
<comment type="function">
    <text evidence="10">Guanine nucleotide-exchange factor (GEF) required for the formation or budding of transport vesicles from the ER.</text>
</comment>
<dbReference type="GO" id="GO:0015031">
    <property type="term" value="P:protein transport"/>
    <property type="evidence" value="ECO:0007669"/>
    <property type="project" value="UniProtKB-KW"/>
</dbReference>
<keyword evidence="13" id="KW-1185">Reference proteome</keyword>
<dbReference type="InterPro" id="IPR045260">
    <property type="entry name" value="Sec12-like"/>
</dbReference>
<dbReference type="EMBL" id="JAUEDM010000003">
    <property type="protein sequence ID" value="KAK3322392.1"/>
    <property type="molecule type" value="Genomic_DNA"/>
</dbReference>
<accession>A0AAE0ICV2</accession>
<evidence type="ECO:0000256" key="10">
    <source>
        <dbReference type="RuleBase" id="RU369019"/>
    </source>
</evidence>
<dbReference type="PANTHER" id="PTHR23284">
    <property type="entry name" value="PROLACTIN REGULATORY ELEMENT BINDING PROTEIN"/>
    <property type="match status" value="1"/>
</dbReference>
<dbReference type="GO" id="GO:0006888">
    <property type="term" value="P:endoplasmic reticulum to Golgi vesicle-mediated transport"/>
    <property type="evidence" value="ECO:0007669"/>
    <property type="project" value="UniProtKB-UniRule"/>
</dbReference>
<evidence type="ECO:0000256" key="4">
    <source>
        <dbReference type="ARBA" id="ARBA00022737"/>
    </source>
</evidence>
<evidence type="ECO:0000256" key="8">
    <source>
        <dbReference type="ARBA" id="ARBA00022989"/>
    </source>
</evidence>
<keyword evidence="8 10" id="KW-1133">Transmembrane helix</keyword>
<evidence type="ECO:0000256" key="7">
    <source>
        <dbReference type="ARBA" id="ARBA00022927"/>
    </source>
</evidence>
<keyword evidence="7 10" id="KW-0653">Protein transport</keyword>
<keyword evidence="6" id="KW-0931">ER-Golgi transport</keyword>
<feature type="transmembrane region" description="Helical" evidence="10">
    <location>
        <begin position="454"/>
        <end position="477"/>
    </location>
</feature>
<proteinExistence type="inferred from homology"/>
<evidence type="ECO:0000256" key="6">
    <source>
        <dbReference type="ARBA" id="ARBA00022892"/>
    </source>
</evidence>
<comment type="similarity">
    <text evidence="10">Belongs to the WD repeat SEC12 family.</text>
</comment>
<comment type="subcellular location">
    <subcellularLocation>
        <location evidence="10">Endoplasmic reticulum membrane</location>
        <topology evidence="10">Single-pass type II membrane protein</topology>
    </subcellularLocation>
    <subcellularLocation>
        <location evidence="10">Golgi apparatus membrane</location>
        <topology evidence="10">Single-pass type II membrane protein</topology>
    </subcellularLocation>
</comment>
<evidence type="ECO:0000256" key="1">
    <source>
        <dbReference type="ARBA" id="ARBA00022448"/>
    </source>
</evidence>
<comment type="caution">
    <text evidence="12">The sequence shown here is derived from an EMBL/GenBank/DDBJ whole genome shotgun (WGS) entry which is preliminary data.</text>
</comment>
<sequence>MAPKIPKAELRLSFPPYACDFDPQDANRLVVGGGGGPGRSGVSNKIEVLDASHHDTLQVVSEVDLSRDEDSVNTIAVAGPRRKNSIIVYAGINSSVDDIKKGKNEHFRVFGVDQPAKAKAATGLKITELSRSSLFTSTANTEAYQRLLRISPYYPGGSRQIGAVATGEAKDAQIVIFDVPPTGGSTAPKTRGTLQLDKQAVDLDLFQIGDDEWQLIYCTDYDLYTMNIGGKNKATDAYEPHCVFTMPHDDGSGLRPTFRSIRYLTSTFVMAAANLPKAGGAILQGFRLPAKPGAEGKDGWARLAIAASLRKPVTRATGMAVRNLSPSQTPTTKQGDAQFAIAVSGQDSSITVFTVDHQVLNDITLVANLYSVATFREVHPAPISGLAFSHFSPPKQSTMRPQFLKLASIGSMGNTCVVHSLPLQKYVDSTTPTRRGGPPRQPRYIMALKGRDPLIKGLVTFFAIAVVVVAILAQGFLEVKGVSRSIIGARSITPKSWHSTWKTQISGTRQRVGNILANDDEDRNWLADALWEDQQIEPLTGEQQNVIFVGDEGGDVKMEKHDEEQDSHKDAREWRELPPAEKEAWKAKLKKAGKWAGHWGEEVGDAVFKGVLFGQIGGAIGAIVGG</sequence>
<dbReference type="GO" id="GO:0005789">
    <property type="term" value="C:endoplasmic reticulum membrane"/>
    <property type="evidence" value="ECO:0007669"/>
    <property type="project" value="UniProtKB-SubCell"/>
</dbReference>
<name>A0AAE0ICV2_9PEZI</name>
<evidence type="ECO:0000256" key="9">
    <source>
        <dbReference type="ARBA" id="ARBA00023136"/>
    </source>
</evidence>
<dbReference type="Gene3D" id="2.130.10.10">
    <property type="entry name" value="YVTN repeat-like/Quinoprotein amine dehydrogenase"/>
    <property type="match status" value="1"/>
</dbReference>